<dbReference type="PRINTS" id="PR00344">
    <property type="entry name" value="BCTRLSENSOR"/>
</dbReference>
<dbReference type="InterPro" id="IPR005467">
    <property type="entry name" value="His_kinase_dom"/>
</dbReference>
<keyword evidence="14" id="KW-1185">Reference proteome</keyword>
<proteinExistence type="predicted"/>
<evidence type="ECO:0000313" key="14">
    <source>
        <dbReference type="Proteomes" id="UP000184603"/>
    </source>
</evidence>
<dbReference type="InterPro" id="IPR036097">
    <property type="entry name" value="HisK_dim/P_sf"/>
</dbReference>
<dbReference type="InterPro" id="IPR001789">
    <property type="entry name" value="Sig_transdc_resp-reg_receiver"/>
</dbReference>
<dbReference type="SUPFAM" id="SSF53850">
    <property type="entry name" value="Periplasmic binding protein-like II"/>
    <property type="match status" value="1"/>
</dbReference>
<dbReference type="SMART" id="SM00388">
    <property type="entry name" value="HisKA"/>
    <property type="match status" value="1"/>
</dbReference>
<keyword evidence="7" id="KW-0812">Transmembrane</keyword>
<dbReference type="GO" id="GO:0006355">
    <property type="term" value="P:regulation of DNA-templated transcription"/>
    <property type="evidence" value="ECO:0007669"/>
    <property type="project" value="InterPro"/>
</dbReference>
<dbReference type="RefSeq" id="WP_073616526.1">
    <property type="nucleotide sequence ID" value="NZ_FRFE01000043.1"/>
</dbReference>
<evidence type="ECO:0000313" key="13">
    <source>
        <dbReference type="EMBL" id="SHO52912.1"/>
    </source>
</evidence>
<dbReference type="Pfam" id="PF02518">
    <property type="entry name" value="HATPase_c"/>
    <property type="match status" value="1"/>
</dbReference>
<accession>A0A1M7YJX6</accession>
<dbReference type="OrthoDB" id="5389366at2"/>
<dbReference type="InterPro" id="IPR015168">
    <property type="entry name" value="SsuA/THI5"/>
</dbReference>
<dbReference type="Gene3D" id="3.40.190.10">
    <property type="entry name" value="Periplasmic binding protein-like II"/>
    <property type="match status" value="2"/>
</dbReference>
<evidence type="ECO:0000256" key="2">
    <source>
        <dbReference type="ARBA" id="ARBA00012438"/>
    </source>
</evidence>
<keyword evidence="7" id="KW-1133">Transmembrane helix</keyword>
<dbReference type="EC" id="2.7.13.3" evidence="2"/>
<dbReference type="Proteomes" id="UP000184603">
    <property type="component" value="Unassembled WGS sequence"/>
</dbReference>
<dbReference type="SMART" id="SM00448">
    <property type="entry name" value="REC"/>
    <property type="match status" value="1"/>
</dbReference>
<evidence type="ECO:0000256" key="8">
    <source>
        <dbReference type="SAM" id="SignalP"/>
    </source>
</evidence>
<dbReference type="InterPro" id="IPR000014">
    <property type="entry name" value="PAS"/>
</dbReference>
<dbReference type="Pfam" id="PF00512">
    <property type="entry name" value="HisKA"/>
    <property type="match status" value="1"/>
</dbReference>
<keyword evidence="3 6" id="KW-0597">Phosphoprotein</keyword>
<dbReference type="InterPro" id="IPR013655">
    <property type="entry name" value="PAS_fold_3"/>
</dbReference>
<evidence type="ECO:0000256" key="7">
    <source>
        <dbReference type="SAM" id="Phobius"/>
    </source>
</evidence>
<evidence type="ECO:0000256" key="1">
    <source>
        <dbReference type="ARBA" id="ARBA00000085"/>
    </source>
</evidence>
<dbReference type="InterPro" id="IPR004358">
    <property type="entry name" value="Sig_transdc_His_kin-like_C"/>
</dbReference>
<dbReference type="STRING" id="1121416.SAMN02745220_04831"/>
<dbReference type="SMART" id="SM00387">
    <property type="entry name" value="HATPase_c"/>
    <property type="match status" value="1"/>
</dbReference>
<feature type="domain" description="Histidine kinase" evidence="9">
    <location>
        <begin position="897"/>
        <end position="1121"/>
    </location>
</feature>
<feature type="domain" description="PAC" evidence="12">
    <location>
        <begin position="455"/>
        <end position="507"/>
    </location>
</feature>
<dbReference type="InterPro" id="IPR001610">
    <property type="entry name" value="PAC"/>
</dbReference>
<evidence type="ECO:0000256" key="4">
    <source>
        <dbReference type="ARBA" id="ARBA00022679"/>
    </source>
</evidence>
<reference evidence="13 14" key="1">
    <citation type="submission" date="2016-12" db="EMBL/GenBank/DDBJ databases">
        <authorList>
            <person name="Song W.-J."/>
            <person name="Kurnit D.M."/>
        </authorList>
    </citation>
    <scope>NUCLEOTIDE SEQUENCE [LARGE SCALE GENOMIC DNA]</scope>
    <source>
        <strain evidence="13 14">DSM 18488</strain>
    </source>
</reference>
<organism evidence="13 14">
    <name type="scientific">Desulfopila aestuarii DSM 18488</name>
    <dbReference type="NCBI Taxonomy" id="1121416"/>
    <lineage>
        <taxon>Bacteria</taxon>
        <taxon>Pseudomonadati</taxon>
        <taxon>Thermodesulfobacteriota</taxon>
        <taxon>Desulfobulbia</taxon>
        <taxon>Desulfobulbales</taxon>
        <taxon>Desulfocapsaceae</taxon>
        <taxon>Desulfopila</taxon>
    </lineage>
</organism>
<keyword evidence="5" id="KW-0418">Kinase</keyword>
<dbReference type="PANTHER" id="PTHR43304:SF1">
    <property type="entry name" value="PAC DOMAIN-CONTAINING PROTEIN"/>
    <property type="match status" value="1"/>
</dbReference>
<dbReference type="Gene3D" id="3.40.50.2300">
    <property type="match status" value="1"/>
</dbReference>
<evidence type="ECO:0000256" key="3">
    <source>
        <dbReference type="ARBA" id="ARBA00022553"/>
    </source>
</evidence>
<feature type="transmembrane region" description="Helical" evidence="7">
    <location>
        <begin position="339"/>
        <end position="360"/>
    </location>
</feature>
<dbReference type="SMART" id="SM00091">
    <property type="entry name" value="PAS"/>
    <property type="match status" value="4"/>
</dbReference>
<dbReference type="PROSITE" id="PS50110">
    <property type="entry name" value="RESPONSE_REGULATORY"/>
    <property type="match status" value="1"/>
</dbReference>
<dbReference type="Gene3D" id="3.30.450.20">
    <property type="entry name" value="PAS domain"/>
    <property type="match status" value="4"/>
</dbReference>
<dbReference type="NCBIfam" id="TIGR00229">
    <property type="entry name" value="sensory_box"/>
    <property type="match status" value="4"/>
</dbReference>
<feature type="chain" id="PRO_5013156135" description="histidine kinase" evidence="8">
    <location>
        <begin position="24"/>
        <end position="1263"/>
    </location>
</feature>
<evidence type="ECO:0000256" key="5">
    <source>
        <dbReference type="ARBA" id="ARBA00022777"/>
    </source>
</evidence>
<dbReference type="InterPro" id="IPR036890">
    <property type="entry name" value="HATPase_C_sf"/>
</dbReference>
<evidence type="ECO:0000259" key="12">
    <source>
        <dbReference type="PROSITE" id="PS50113"/>
    </source>
</evidence>
<feature type="domain" description="PAS" evidence="11">
    <location>
        <begin position="637"/>
        <end position="708"/>
    </location>
</feature>
<feature type="domain" description="Response regulatory" evidence="10">
    <location>
        <begin position="1140"/>
        <end position="1256"/>
    </location>
</feature>
<dbReference type="CDD" id="cd00130">
    <property type="entry name" value="PAS"/>
    <property type="match status" value="3"/>
</dbReference>
<dbReference type="InterPro" id="IPR052162">
    <property type="entry name" value="Sensor_kinase/Photoreceptor"/>
</dbReference>
<feature type="domain" description="PAS" evidence="11">
    <location>
        <begin position="399"/>
        <end position="437"/>
    </location>
</feature>
<dbReference type="PANTHER" id="PTHR43304">
    <property type="entry name" value="PHYTOCHROME-LIKE PROTEIN CPH1"/>
    <property type="match status" value="1"/>
</dbReference>
<dbReference type="Pfam" id="PF00072">
    <property type="entry name" value="Response_reg"/>
    <property type="match status" value="1"/>
</dbReference>
<dbReference type="SMART" id="SM00086">
    <property type="entry name" value="PAC"/>
    <property type="match status" value="4"/>
</dbReference>
<dbReference type="Pfam" id="PF00989">
    <property type="entry name" value="PAS"/>
    <property type="match status" value="1"/>
</dbReference>
<evidence type="ECO:0000259" key="9">
    <source>
        <dbReference type="PROSITE" id="PS50109"/>
    </source>
</evidence>
<keyword evidence="7" id="KW-0472">Membrane</keyword>
<dbReference type="SUPFAM" id="SSF55785">
    <property type="entry name" value="PYP-like sensor domain (PAS domain)"/>
    <property type="match status" value="4"/>
</dbReference>
<dbReference type="AlphaFoldDB" id="A0A1M7YJX6"/>
<comment type="catalytic activity">
    <reaction evidence="1">
        <text>ATP + protein L-histidine = ADP + protein N-phospho-L-histidine.</text>
        <dbReference type="EC" id="2.7.13.3"/>
    </reaction>
</comment>
<evidence type="ECO:0000259" key="11">
    <source>
        <dbReference type="PROSITE" id="PS50112"/>
    </source>
</evidence>
<keyword evidence="4" id="KW-0808">Transferase</keyword>
<dbReference type="EMBL" id="FRFE01000043">
    <property type="protein sequence ID" value="SHO52912.1"/>
    <property type="molecule type" value="Genomic_DNA"/>
</dbReference>
<keyword evidence="8" id="KW-0732">Signal</keyword>
<dbReference type="InterPro" id="IPR003661">
    <property type="entry name" value="HisK_dim/P_dom"/>
</dbReference>
<dbReference type="SUPFAM" id="SSF47384">
    <property type="entry name" value="Homodimeric domain of signal transducing histidine kinase"/>
    <property type="match status" value="1"/>
</dbReference>
<dbReference type="Gene3D" id="1.10.287.130">
    <property type="match status" value="1"/>
</dbReference>
<feature type="domain" description="PAS" evidence="11">
    <location>
        <begin position="508"/>
        <end position="580"/>
    </location>
</feature>
<dbReference type="Pfam" id="PF13426">
    <property type="entry name" value="PAS_9"/>
    <property type="match status" value="1"/>
</dbReference>
<dbReference type="CDD" id="cd00082">
    <property type="entry name" value="HisKA"/>
    <property type="match status" value="1"/>
</dbReference>
<dbReference type="Gene3D" id="3.30.565.10">
    <property type="entry name" value="Histidine kinase-like ATPase, C-terminal domain"/>
    <property type="match status" value="1"/>
</dbReference>
<dbReference type="InterPro" id="IPR013767">
    <property type="entry name" value="PAS_fold"/>
</dbReference>
<dbReference type="InterPro" id="IPR011006">
    <property type="entry name" value="CheY-like_superfamily"/>
</dbReference>
<feature type="signal peptide" evidence="8">
    <location>
        <begin position="1"/>
        <end position="23"/>
    </location>
</feature>
<dbReference type="GO" id="GO:0000155">
    <property type="term" value="F:phosphorelay sensor kinase activity"/>
    <property type="evidence" value="ECO:0007669"/>
    <property type="project" value="InterPro"/>
</dbReference>
<dbReference type="Pfam" id="PF09084">
    <property type="entry name" value="NMT1"/>
    <property type="match status" value="1"/>
</dbReference>
<dbReference type="SUPFAM" id="SSF55874">
    <property type="entry name" value="ATPase domain of HSP90 chaperone/DNA topoisomerase II/histidine kinase"/>
    <property type="match status" value="1"/>
</dbReference>
<dbReference type="Pfam" id="PF08447">
    <property type="entry name" value="PAS_3"/>
    <property type="match status" value="1"/>
</dbReference>
<feature type="modified residue" description="4-aspartylphosphate" evidence="6">
    <location>
        <position position="1191"/>
    </location>
</feature>
<dbReference type="PROSITE" id="PS50113">
    <property type="entry name" value="PAC"/>
    <property type="match status" value="3"/>
</dbReference>
<dbReference type="InterPro" id="IPR035965">
    <property type="entry name" value="PAS-like_dom_sf"/>
</dbReference>
<name>A0A1M7YJX6_9BACT</name>
<dbReference type="InterPro" id="IPR003594">
    <property type="entry name" value="HATPase_dom"/>
</dbReference>
<evidence type="ECO:0000256" key="6">
    <source>
        <dbReference type="PROSITE-ProRule" id="PRU00169"/>
    </source>
</evidence>
<dbReference type="PROSITE" id="PS50109">
    <property type="entry name" value="HIS_KIN"/>
    <property type="match status" value="1"/>
</dbReference>
<dbReference type="SUPFAM" id="SSF52172">
    <property type="entry name" value="CheY-like"/>
    <property type="match status" value="1"/>
</dbReference>
<dbReference type="InterPro" id="IPR000700">
    <property type="entry name" value="PAS-assoc_C"/>
</dbReference>
<gene>
    <name evidence="13" type="ORF">SAMN02745220_04831</name>
</gene>
<feature type="domain" description="PAC" evidence="12">
    <location>
        <begin position="713"/>
        <end position="765"/>
    </location>
</feature>
<dbReference type="PROSITE" id="PS50112">
    <property type="entry name" value="PAS"/>
    <property type="match status" value="3"/>
</dbReference>
<feature type="domain" description="PAC" evidence="12">
    <location>
        <begin position="584"/>
        <end position="636"/>
    </location>
</feature>
<protein>
    <recommendedName>
        <fullName evidence="2">histidine kinase</fullName>
        <ecNumber evidence="2">2.7.13.3</ecNumber>
    </recommendedName>
</protein>
<evidence type="ECO:0000259" key="10">
    <source>
        <dbReference type="PROSITE" id="PS50110"/>
    </source>
</evidence>
<sequence>MKTTVAVLIFAVLQILITSPALAKDLDKVVLQLRWDHQFQFAGYYCALWQGYYQEQGIDVEIRSAIKDNTILSAVDEVVSGRADFGIGAADILIARDKGKPLVVLASIFQHSAAAFFALPDTQLSSPADFTRLKVARQVDSLVDVEFQALLKAEGIDPASIKPYPHQPGLQHLLEGKVDVIPGYTISLPITAELNNISLKSLRPREYGIDFYGDSLFSTEPTIKNNLEMVERFVAATLKGWTYALNNVEEVAGKITRDLVRGAPQEKLHEFNLLQAKGVSQLIHYPEVRIGNINPDRWQKMHDFLTTIGMFHNALDIKKFIFNPISRRLEQEKKFEQRLFLILAAIVILAMLAFTWLFMLRKILARRTTELTRTQEELARQKNILSFLYNRTPVMHHSINNKGKLVYVSDYWLEVMGYERDEVIGTRSTDYLTEESRKYALAEVVPMFFQKGEVRNIRYQFVKKNGDIFDSLMNAVLVENNQIPSVSSLAAIIDVTDLRKAEKALLLSEERFTLAMNFVQDGLYDWNLETNEIYYSPSWKKMLGYEEHELPNDFSVWEKLTDPEDVQKSWLMLDDLLNHRREQFILEFKMRHKNGHWVDILSRAKVVFNEEGKGIRVVGTHIDISDRKRAEQELLQAKGRAEQYLQLAGVMFIGLDLDGKVFLANQKACEILECQLDEIIGIDWFSTFIPEQERKDTAVVFNQIISGSPVNEKYYENHVISKNGARKLIAWNNTLLTDDNGAITGALSSGSDITELHTTLTELAQQRQILNLLIDSMPVLITFYDPQAQSFRVNEEFHKVVGWSNEDLPHIDLLAECYPNPEDRAKAQEYMASGSTGWQEFTITTRYGHTIDSNWSNVLLEDGTQVYIGIDITQKKNTEEILRQGLKMEALGTLAGGIAHDFNNLLTAILGFSRLLKERVEPGSENEEDINEIITAGNRAAGLVSQILAYCRKKELHRASINLDLAIRECLKLLRATIPTTINIDFQSSADGKNVLADRTQINQLLMNLCTNAAHALEHHGDTITIRLAAIAITRYDRLSPPSLAPGNYLLLSISDNGCGIRPEHLERIFDPYFTTKDIDKGSGMGLAVVSGIVKAHHGEITVTSELGRGTTISIYLPEHERAPEDPIAVPQNLPGGQERILVVDDEPQLTSLISRSLSNRGYVVTTCSDSVEALVLYREDPYAFDLILTDQTMPNLSGDMLTRNILEINPSARVILYSGYSSSIDSDSASDTGASAYLAKPFTTEELIATIRKALESRGVAE</sequence>